<feature type="domain" description="CobQ/CobB/MinD/ParA nucleotide binding" evidence="1">
    <location>
        <begin position="8"/>
        <end position="202"/>
    </location>
</feature>
<dbReference type="InterPro" id="IPR002586">
    <property type="entry name" value="CobQ/CobB/MinD/ParA_Nub-bd_dom"/>
</dbReference>
<accession>A0ABV7SZZ1</accession>
<name>A0ABV7SZZ1_9SPHN</name>
<evidence type="ECO:0000313" key="3">
    <source>
        <dbReference type="Proteomes" id="UP001595713"/>
    </source>
</evidence>
<dbReference type="RefSeq" id="WP_261294250.1">
    <property type="nucleotide sequence ID" value="NZ_JANQBK010000005.1"/>
</dbReference>
<protein>
    <submittedName>
        <fullName evidence="2">Cellulose synthase operon protein YhjQ/BcsQ</fullName>
    </submittedName>
</protein>
<keyword evidence="3" id="KW-1185">Reference proteome</keyword>
<evidence type="ECO:0000313" key="2">
    <source>
        <dbReference type="EMBL" id="MFC3580885.1"/>
    </source>
</evidence>
<reference evidence="3" key="1">
    <citation type="journal article" date="2019" name="Int. J. Syst. Evol. Microbiol.">
        <title>The Global Catalogue of Microorganisms (GCM) 10K type strain sequencing project: providing services to taxonomists for standard genome sequencing and annotation.</title>
        <authorList>
            <consortium name="The Broad Institute Genomics Platform"/>
            <consortium name="The Broad Institute Genome Sequencing Center for Infectious Disease"/>
            <person name="Wu L."/>
            <person name="Ma J."/>
        </authorList>
    </citation>
    <scope>NUCLEOTIDE SEQUENCE [LARGE SCALE GENOMIC DNA]</scope>
    <source>
        <strain evidence="3">KCTC 42739</strain>
    </source>
</reference>
<organism evidence="2 3">
    <name type="scientific">Sphingomonas hylomeconis</name>
    <dbReference type="NCBI Taxonomy" id="1395958"/>
    <lineage>
        <taxon>Bacteria</taxon>
        <taxon>Pseudomonadati</taxon>
        <taxon>Pseudomonadota</taxon>
        <taxon>Alphaproteobacteria</taxon>
        <taxon>Sphingomonadales</taxon>
        <taxon>Sphingomonadaceae</taxon>
        <taxon>Sphingomonas</taxon>
    </lineage>
</organism>
<dbReference type="Gene3D" id="3.40.50.300">
    <property type="entry name" value="P-loop containing nucleotide triphosphate hydrolases"/>
    <property type="match status" value="1"/>
</dbReference>
<sequence length="238" mass="24994">MPLLICHAPTGGVGTTFLAAHLALGLAARGHDVTAIDFCHADALKLFFGLPPAQEVPAMGGAPGAGVIVDGVELLSGWSVAQNPNFLRVLSRPGESPFADDRIVVADISSADLLIKNSLLPHAALHLCTLMPRPASLAALTKVQPGTPAIELDRTAFVLNQADDTLKLSRHSQIFLRELFGDNLIATIRRDEAVNEALASFKSIAKHAPQSVVLPELTALAIAVEARCGLSATVELPQ</sequence>
<dbReference type="Proteomes" id="UP001595713">
    <property type="component" value="Unassembled WGS sequence"/>
</dbReference>
<evidence type="ECO:0000259" key="1">
    <source>
        <dbReference type="Pfam" id="PF01656"/>
    </source>
</evidence>
<comment type="caution">
    <text evidence="2">The sequence shown here is derived from an EMBL/GenBank/DDBJ whole genome shotgun (WGS) entry which is preliminary data.</text>
</comment>
<gene>
    <name evidence="2" type="ORF">ACFONA_11985</name>
</gene>
<dbReference type="Pfam" id="PF01656">
    <property type="entry name" value="CbiA"/>
    <property type="match status" value="1"/>
</dbReference>
<proteinExistence type="predicted"/>
<dbReference type="EMBL" id="JBHRXP010000007">
    <property type="protein sequence ID" value="MFC3580885.1"/>
    <property type="molecule type" value="Genomic_DNA"/>
</dbReference>
<dbReference type="SUPFAM" id="SSF52540">
    <property type="entry name" value="P-loop containing nucleoside triphosphate hydrolases"/>
    <property type="match status" value="1"/>
</dbReference>
<dbReference type="InterPro" id="IPR027417">
    <property type="entry name" value="P-loop_NTPase"/>
</dbReference>